<dbReference type="GO" id="GO:0003964">
    <property type="term" value="F:RNA-directed DNA polymerase activity"/>
    <property type="evidence" value="ECO:0007669"/>
    <property type="project" value="UniProtKB-KW"/>
</dbReference>
<accession>A0A699LBH7</accession>
<gene>
    <name evidence="1" type="ORF">Tci_699001</name>
</gene>
<organism evidence="1">
    <name type="scientific">Tanacetum cinerariifolium</name>
    <name type="common">Dalmatian daisy</name>
    <name type="synonym">Chrysanthemum cinerariifolium</name>
    <dbReference type="NCBI Taxonomy" id="118510"/>
    <lineage>
        <taxon>Eukaryota</taxon>
        <taxon>Viridiplantae</taxon>
        <taxon>Streptophyta</taxon>
        <taxon>Embryophyta</taxon>
        <taxon>Tracheophyta</taxon>
        <taxon>Spermatophyta</taxon>
        <taxon>Magnoliopsida</taxon>
        <taxon>eudicotyledons</taxon>
        <taxon>Gunneridae</taxon>
        <taxon>Pentapetalae</taxon>
        <taxon>asterids</taxon>
        <taxon>campanulids</taxon>
        <taxon>Asterales</taxon>
        <taxon>Asteraceae</taxon>
        <taxon>Asteroideae</taxon>
        <taxon>Anthemideae</taxon>
        <taxon>Anthemidinae</taxon>
        <taxon>Tanacetum</taxon>
    </lineage>
</organism>
<protein>
    <submittedName>
        <fullName evidence="1">Reverse transcriptase domain-containing protein</fullName>
    </submittedName>
</protein>
<feature type="non-terminal residue" evidence="1">
    <location>
        <position position="1"/>
    </location>
</feature>
<dbReference type="AlphaFoldDB" id="A0A699LBH7"/>
<proteinExistence type="predicted"/>
<keyword evidence="1" id="KW-0695">RNA-directed DNA polymerase</keyword>
<keyword evidence="1" id="KW-0808">Transferase</keyword>
<reference evidence="1" key="1">
    <citation type="journal article" date="2019" name="Sci. Rep.">
        <title>Draft genome of Tanacetum cinerariifolium, the natural source of mosquito coil.</title>
        <authorList>
            <person name="Yamashiro T."/>
            <person name="Shiraishi A."/>
            <person name="Satake H."/>
            <person name="Nakayama K."/>
        </authorList>
    </citation>
    <scope>NUCLEOTIDE SEQUENCE</scope>
</reference>
<dbReference type="EMBL" id="BKCJ010589797">
    <property type="protein sequence ID" value="GFB27030.1"/>
    <property type="molecule type" value="Genomic_DNA"/>
</dbReference>
<name>A0A699LBH7_TANCI</name>
<evidence type="ECO:0000313" key="1">
    <source>
        <dbReference type="EMBL" id="GFB27030.1"/>
    </source>
</evidence>
<keyword evidence="1" id="KW-0548">Nucleotidyltransferase</keyword>
<comment type="caution">
    <text evidence="1">The sequence shown here is derived from an EMBL/GenBank/DDBJ whole genome shotgun (WGS) entry which is preliminary data.</text>
</comment>
<sequence>EITLRHDEQSLTLKYGDTPSISYNNFESLNKVDLIDATCEDYSQEVLGFSDVDANGNLTPYYEPIVSNSSSTLTPFNESDFHLFEEADAFIAIDDEPISSEIDATYYDPEGDILILEALLNSDPLPPLPNQQDYFLEVHKDLKVIESKNDKSSNDEPPEVELKDLPPHLEYAFLGDNNKWPVIIAKDLSIDENPPL</sequence>